<proteinExistence type="predicted"/>
<protein>
    <submittedName>
        <fullName evidence="2">Uncharacterized protein</fullName>
    </submittedName>
</protein>
<reference evidence="2" key="1">
    <citation type="journal article" date="2020" name="Nature">
        <title>Giant virus diversity and host interactions through global metagenomics.</title>
        <authorList>
            <person name="Schulz F."/>
            <person name="Roux S."/>
            <person name="Paez-Espino D."/>
            <person name="Jungbluth S."/>
            <person name="Walsh D.A."/>
            <person name="Denef V.J."/>
            <person name="McMahon K.D."/>
            <person name="Konstantinidis K.T."/>
            <person name="Eloe-Fadrosh E.A."/>
            <person name="Kyrpides N.C."/>
            <person name="Woyke T."/>
        </authorList>
    </citation>
    <scope>NUCLEOTIDE SEQUENCE</scope>
    <source>
        <strain evidence="2">GVMAG-M-3300023179-4</strain>
    </source>
</reference>
<dbReference type="InterPro" id="IPR043872">
    <property type="entry name" value="DUF5832"/>
</dbReference>
<keyword evidence="1" id="KW-0175">Coiled coil</keyword>
<sequence length="281" mass="33059">MSDKVDYLDEDPVISTQKFCVISVLTPKNFKLDPEKDNKEKYFEEITEELDENDPNYNLLKENAILKAENSKLKWEKKQKDNEKKITMYTFKVRGSFDCVEDAQKRIEFLNSIDPNVNIYLAEVGKWCPFDDDPSKAKDEVYKDEELNRLMKGYKENQEKGKQFFEQRKAEMVSKAMTQTKEKKEDNKLKEQAERINALKEISEKIDTQKVKVEDNLLVKENELKEKEEIVKKGKVEIESKKSEIHSKEDKIRKLNDDLALAKKKYEEAIKRGKQGDKKAL</sequence>
<feature type="coiled-coil region" evidence="1">
    <location>
        <begin position="182"/>
        <end position="272"/>
    </location>
</feature>
<dbReference type="AlphaFoldDB" id="A0A6C0H148"/>
<organism evidence="2">
    <name type="scientific">viral metagenome</name>
    <dbReference type="NCBI Taxonomy" id="1070528"/>
    <lineage>
        <taxon>unclassified sequences</taxon>
        <taxon>metagenomes</taxon>
        <taxon>organismal metagenomes</taxon>
    </lineage>
</organism>
<dbReference type="EMBL" id="MN739847">
    <property type="protein sequence ID" value="QHT74274.1"/>
    <property type="molecule type" value="Genomic_DNA"/>
</dbReference>
<dbReference type="Pfam" id="PF19150">
    <property type="entry name" value="DUF5832"/>
    <property type="match status" value="1"/>
</dbReference>
<name>A0A6C0H148_9ZZZZ</name>
<accession>A0A6C0H148</accession>
<evidence type="ECO:0000256" key="1">
    <source>
        <dbReference type="SAM" id="Coils"/>
    </source>
</evidence>
<evidence type="ECO:0000313" key="2">
    <source>
        <dbReference type="EMBL" id="QHT74274.1"/>
    </source>
</evidence>